<dbReference type="Gene3D" id="3.40.710.10">
    <property type="entry name" value="DD-peptidase/beta-lactamase superfamily"/>
    <property type="match status" value="1"/>
</dbReference>
<name>A0A1H7IMN9_9RHOB</name>
<dbReference type="InterPro" id="IPR050491">
    <property type="entry name" value="AmpC-like"/>
</dbReference>
<accession>A0A1H7IMN9</accession>
<protein>
    <submittedName>
        <fullName evidence="2">Beta-lactamase</fullName>
    </submittedName>
</protein>
<dbReference type="Pfam" id="PF00144">
    <property type="entry name" value="Beta-lactamase"/>
    <property type="match status" value="1"/>
</dbReference>
<sequence>MTTITARLDADGTLVADPAPALPWWSFSKTIIAALCVNAAARGELSLDAPCPGRAWTIRDLLRHRAGLGDYGLLRAYQAAVMAADPVWSADDFLRAVPPDRPGTPPRTRFAYSNIGYLLARQALEDAAATPLATLLRDRLAIPLGLSSVRLAQSVEDFADLPFAANGYHPGWVAHGCVMGTPTDAVRMLRAILSDPSLAQMQDDRPLSFSDPGRPWTRAGYGLGLMIGDVGSAGRAIGHSGGGPFSANAVYAVPDCPGSPVVACFTPGGNEAPAELAAVALALRP</sequence>
<dbReference type="PANTHER" id="PTHR46825:SF7">
    <property type="entry name" value="D-ALANYL-D-ALANINE CARBOXYPEPTIDASE"/>
    <property type="match status" value="1"/>
</dbReference>
<gene>
    <name evidence="2" type="ORF">SAMN04488526_1087</name>
</gene>
<evidence type="ECO:0000313" key="2">
    <source>
        <dbReference type="EMBL" id="SEK63142.1"/>
    </source>
</evidence>
<proteinExistence type="predicted"/>
<dbReference type="InterPro" id="IPR012338">
    <property type="entry name" value="Beta-lactam/transpept-like"/>
</dbReference>
<feature type="domain" description="Beta-lactamase-related" evidence="1">
    <location>
        <begin position="23"/>
        <end position="255"/>
    </location>
</feature>
<organism evidence="2 3">
    <name type="scientific">Jannaschia helgolandensis</name>
    <dbReference type="NCBI Taxonomy" id="188906"/>
    <lineage>
        <taxon>Bacteria</taxon>
        <taxon>Pseudomonadati</taxon>
        <taxon>Pseudomonadota</taxon>
        <taxon>Alphaproteobacteria</taxon>
        <taxon>Rhodobacterales</taxon>
        <taxon>Roseobacteraceae</taxon>
        <taxon>Jannaschia</taxon>
    </lineage>
</organism>
<dbReference type="PANTHER" id="PTHR46825">
    <property type="entry name" value="D-ALANYL-D-ALANINE-CARBOXYPEPTIDASE/ENDOPEPTIDASE AMPH"/>
    <property type="match status" value="1"/>
</dbReference>
<evidence type="ECO:0000259" key="1">
    <source>
        <dbReference type="Pfam" id="PF00144"/>
    </source>
</evidence>
<dbReference type="STRING" id="188906.SAMN04488526_1087"/>
<dbReference type="Proteomes" id="UP000199283">
    <property type="component" value="Unassembled WGS sequence"/>
</dbReference>
<evidence type="ECO:0000313" key="3">
    <source>
        <dbReference type="Proteomes" id="UP000199283"/>
    </source>
</evidence>
<dbReference type="EMBL" id="FNZQ01000001">
    <property type="protein sequence ID" value="SEK63142.1"/>
    <property type="molecule type" value="Genomic_DNA"/>
</dbReference>
<keyword evidence="3" id="KW-1185">Reference proteome</keyword>
<dbReference type="AlphaFoldDB" id="A0A1H7IMN9"/>
<dbReference type="RefSeq" id="WP_092760436.1">
    <property type="nucleotide sequence ID" value="NZ_FNZQ01000001.1"/>
</dbReference>
<dbReference type="SUPFAM" id="SSF56601">
    <property type="entry name" value="beta-lactamase/transpeptidase-like"/>
    <property type="match status" value="1"/>
</dbReference>
<reference evidence="2 3" key="1">
    <citation type="submission" date="2016-10" db="EMBL/GenBank/DDBJ databases">
        <authorList>
            <person name="de Groot N.N."/>
        </authorList>
    </citation>
    <scope>NUCLEOTIDE SEQUENCE [LARGE SCALE GENOMIC DNA]</scope>
    <source>
        <strain evidence="2 3">DSM 14858</strain>
    </source>
</reference>
<dbReference type="InterPro" id="IPR001466">
    <property type="entry name" value="Beta-lactam-related"/>
</dbReference>
<dbReference type="OrthoDB" id="5377981at2"/>